<keyword evidence="6" id="KW-0418">Kinase</keyword>
<dbReference type="PANTHER" id="PTHR43304">
    <property type="entry name" value="PHYTOCHROME-LIKE PROTEIN CPH1"/>
    <property type="match status" value="1"/>
</dbReference>
<evidence type="ECO:0000256" key="7">
    <source>
        <dbReference type="ARBA" id="ARBA00023012"/>
    </source>
</evidence>
<dbReference type="CDD" id="cd00082">
    <property type="entry name" value="HisKA"/>
    <property type="match status" value="1"/>
</dbReference>
<dbReference type="InterPro" id="IPR003661">
    <property type="entry name" value="HisK_dim/P_dom"/>
</dbReference>
<dbReference type="InterPro" id="IPR036097">
    <property type="entry name" value="HisK_dim/P_sf"/>
</dbReference>
<keyword evidence="11" id="KW-1185">Reference proteome</keyword>
<evidence type="ECO:0000256" key="5">
    <source>
        <dbReference type="ARBA" id="ARBA00022679"/>
    </source>
</evidence>
<evidence type="ECO:0000256" key="8">
    <source>
        <dbReference type="SAM" id="MobiDB-lite"/>
    </source>
</evidence>
<evidence type="ECO:0000256" key="3">
    <source>
        <dbReference type="ARBA" id="ARBA00012438"/>
    </source>
</evidence>
<dbReference type="SUPFAM" id="SSF55781">
    <property type="entry name" value="GAF domain-like"/>
    <property type="match status" value="1"/>
</dbReference>
<feature type="region of interest" description="Disordered" evidence="8">
    <location>
        <begin position="1"/>
        <end position="23"/>
    </location>
</feature>
<dbReference type="GO" id="GO:0005524">
    <property type="term" value="F:ATP binding"/>
    <property type="evidence" value="ECO:0007669"/>
    <property type="project" value="UniProtKB-KW"/>
</dbReference>
<dbReference type="Pfam" id="PF00512">
    <property type="entry name" value="HisKA"/>
    <property type="match status" value="1"/>
</dbReference>
<dbReference type="SMART" id="SM00065">
    <property type="entry name" value="GAF"/>
    <property type="match status" value="1"/>
</dbReference>
<dbReference type="Gene3D" id="3.30.450.40">
    <property type="match status" value="1"/>
</dbReference>
<name>A0ABY5DWG0_9ACTN</name>
<feature type="domain" description="Histidine kinase" evidence="9">
    <location>
        <begin position="246"/>
        <end position="459"/>
    </location>
</feature>
<gene>
    <name evidence="10" type="ORF">NBH00_03400</name>
</gene>
<dbReference type="SUPFAM" id="SSF55874">
    <property type="entry name" value="ATPase domain of HSP90 chaperone/DNA topoisomerase II/histidine kinase"/>
    <property type="match status" value="1"/>
</dbReference>
<dbReference type="SMART" id="SM00388">
    <property type="entry name" value="HisKA"/>
    <property type="match status" value="1"/>
</dbReference>
<dbReference type="PRINTS" id="PR00344">
    <property type="entry name" value="BCTRLSENSOR"/>
</dbReference>
<dbReference type="EMBL" id="CP098502">
    <property type="protein sequence ID" value="UTI65264.1"/>
    <property type="molecule type" value="Genomic_DNA"/>
</dbReference>
<dbReference type="InterPro" id="IPR004358">
    <property type="entry name" value="Sig_transdc_His_kin-like_C"/>
</dbReference>
<keyword evidence="10" id="KW-0547">Nucleotide-binding</keyword>
<dbReference type="InterPro" id="IPR052162">
    <property type="entry name" value="Sensor_kinase/Photoreceptor"/>
</dbReference>
<dbReference type="InterPro" id="IPR002328">
    <property type="entry name" value="ADH_Zn_CS"/>
</dbReference>
<dbReference type="EC" id="2.7.13.3" evidence="3"/>
<evidence type="ECO:0000256" key="6">
    <source>
        <dbReference type="ARBA" id="ARBA00022777"/>
    </source>
</evidence>
<feature type="compositionally biased region" description="Low complexity" evidence="8">
    <location>
        <begin position="10"/>
        <end position="19"/>
    </location>
</feature>
<keyword evidence="7" id="KW-0902">Two-component regulatory system</keyword>
<comment type="catalytic activity">
    <reaction evidence="1">
        <text>ATP + protein L-histidine = ADP + protein N-phospho-L-histidine.</text>
        <dbReference type="EC" id="2.7.13.3"/>
    </reaction>
</comment>
<dbReference type="InterPro" id="IPR036890">
    <property type="entry name" value="HATPase_C_sf"/>
</dbReference>
<evidence type="ECO:0000256" key="2">
    <source>
        <dbReference type="ARBA" id="ARBA00004236"/>
    </source>
</evidence>
<sequence>MPDRRDDDPLTTAPDPAARLRSRLDRERLARHEAERIAESTLREVYVQREDLQLLERVARAANEAENVDAAIGRILTDLCAYTGWPVADALLVEDGVLRSAGHWHVADPERFAGFRALSRATDFAPGVGLPGHVLAAGEPAWIPRLAEDESFPRRHAALAAGLQSGFAFPVLVGHEVVGVIELFATAAAEPDARVLDVVAQVGVQVGRVIERERARLALEAANGALLETLQDVERSNQDLEAFAYIASHDLQEPLRSISGFVQLLARRYEGKLDPRADEYIAYTVDATARMQALIKDLLRYSRVGREAIRREPVDLAAVLDRTRRSLTQAIADAGAELVVEPLPTVVGDATQLAQLVDNLVGNALKFRSQAPPVVRVRAEREAAAWRILVEDNGIGIPVELAPKVFDMFQRLHPREDAPGTGIGLAICHKIVERHDGTISVTAREGGGSCFSFTLPDGPAA</sequence>
<evidence type="ECO:0000313" key="10">
    <source>
        <dbReference type="EMBL" id="UTI65264.1"/>
    </source>
</evidence>
<dbReference type="InterPro" id="IPR029016">
    <property type="entry name" value="GAF-like_dom_sf"/>
</dbReference>
<evidence type="ECO:0000256" key="1">
    <source>
        <dbReference type="ARBA" id="ARBA00000085"/>
    </source>
</evidence>
<keyword evidence="10" id="KW-0067">ATP-binding</keyword>
<comment type="subcellular location">
    <subcellularLocation>
        <location evidence="2">Cell membrane</location>
    </subcellularLocation>
</comment>
<proteinExistence type="predicted"/>
<evidence type="ECO:0000256" key="4">
    <source>
        <dbReference type="ARBA" id="ARBA00022553"/>
    </source>
</evidence>
<dbReference type="PROSITE" id="PS00059">
    <property type="entry name" value="ADH_ZINC"/>
    <property type="match status" value="1"/>
</dbReference>
<dbReference type="SMART" id="SM00387">
    <property type="entry name" value="HATPase_c"/>
    <property type="match status" value="1"/>
</dbReference>
<keyword evidence="5" id="KW-0808">Transferase</keyword>
<dbReference type="Gene3D" id="1.10.287.130">
    <property type="match status" value="1"/>
</dbReference>
<evidence type="ECO:0000313" key="11">
    <source>
        <dbReference type="Proteomes" id="UP001056035"/>
    </source>
</evidence>
<dbReference type="Proteomes" id="UP001056035">
    <property type="component" value="Chromosome"/>
</dbReference>
<dbReference type="InterPro" id="IPR005467">
    <property type="entry name" value="His_kinase_dom"/>
</dbReference>
<dbReference type="SUPFAM" id="SSF47384">
    <property type="entry name" value="Homodimeric domain of signal transducing histidine kinase"/>
    <property type="match status" value="1"/>
</dbReference>
<dbReference type="Pfam" id="PF02518">
    <property type="entry name" value="HATPase_c"/>
    <property type="match status" value="1"/>
</dbReference>
<evidence type="ECO:0000259" key="9">
    <source>
        <dbReference type="PROSITE" id="PS50109"/>
    </source>
</evidence>
<keyword evidence="4" id="KW-0597">Phosphoprotein</keyword>
<dbReference type="Gene3D" id="3.30.565.10">
    <property type="entry name" value="Histidine kinase-like ATPase, C-terminal domain"/>
    <property type="match status" value="1"/>
</dbReference>
<organism evidence="10 11">
    <name type="scientific">Paraconexibacter antarcticus</name>
    <dbReference type="NCBI Taxonomy" id="2949664"/>
    <lineage>
        <taxon>Bacteria</taxon>
        <taxon>Bacillati</taxon>
        <taxon>Actinomycetota</taxon>
        <taxon>Thermoleophilia</taxon>
        <taxon>Solirubrobacterales</taxon>
        <taxon>Paraconexibacteraceae</taxon>
        <taxon>Paraconexibacter</taxon>
    </lineage>
</organism>
<accession>A0ABY5DWG0</accession>
<protein>
    <recommendedName>
        <fullName evidence="3">histidine kinase</fullName>
        <ecNumber evidence="3">2.7.13.3</ecNumber>
    </recommendedName>
</protein>
<dbReference type="InterPro" id="IPR003018">
    <property type="entry name" value="GAF"/>
</dbReference>
<dbReference type="InterPro" id="IPR003594">
    <property type="entry name" value="HATPase_dom"/>
</dbReference>
<dbReference type="Pfam" id="PF13185">
    <property type="entry name" value="GAF_2"/>
    <property type="match status" value="1"/>
</dbReference>
<reference evidence="10 11" key="1">
    <citation type="submission" date="2022-06" db="EMBL/GenBank/DDBJ databases">
        <title>Paraconexibacter antarcticus.</title>
        <authorList>
            <person name="Kim C.S."/>
        </authorList>
    </citation>
    <scope>NUCLEOTIDE SEQUENCE [LARGE SCALE GENOMIC DNA]</scope>
    <source>
        <strain evidence="10 11">02-257</strain>
    </source>
</reference>
<dbReference type="PROSITE" id="PS50109">
    <property type="entry name" value="HIS_KIN"/>
    <property type="match status" value="1"/>
</dbReference>
<dbReference type="RefSeq" id="WP_254571950.1">
    <property type="nucleotide sequence ID" value="NZ_CP098502.1"/>
</dbReference>
<dbReference type="PANTHER" id="PTHR43304:SF1">
    <property type="entry name" value="PAC DOMAIN-CONTAINING PROTEIN"/>
    <property type="match status" value="1"/>
</dbReference>